<dbReference type="EMBL" id="UZAH01025581">
    <property type="protein sequence ID" value="VDO66638.1"/>
    <property type="molecule type" value="Genomic_DNA"/>
</dbReference>
<gene>
    <name evidence="2" type="ORF">HPBE_LOCUS6021</name>
</gene>
<keyword evidence="3" id="KW-1185">Reference proteome</keyword>
<name>A0A183FH21_HELPZ</name>
<reference evidence="4" key="2">
    <citation type="submission" date="2019-09" db="UniProtKB">
        <authorList>
            <consortium name="WormBaseParasite"/>
        </authorList>
    </citation>
    <scope>IDENTIFICATION</scope>
</reference>
<evidence type="ECO:0000313" key="3">
    <source>
        <dbReference type="Proteomes" id="UP000050761"/>
    </source>
</evidence>
<keyword evidence="1" id="KW-0732">Signal</keyword>
<evidence type="ECO:0000256" key="1">
    <source>
        <dbReference type="SAM" id="SignalP"/>
    </source>
</evidence>
<accession>A0A3P8AQ92</accession>
<evidence type="ECO:0000313" key="2">
    <source>
        <dbReference type="EMBL" id="VDO66638.1"/>
    </source>
</evidence>
<proteinExistence type="predicted"/>
<evidence type="ECO:0000313" key="4">
    <source>
        <dbReference type="WBParaSite" id="HPBE_0000602001-mRNA-1"/>
    </source>
</evidence>
<feature type="signal peptide" evidence="1">
    <location>
        <begin position="1"/>
        <end position="24"/>
    </location>
</feature>
<reference evidence="2 3" key="1">
    <citation type="submission" date="2018-11" db="EMBL/GenBank/DDBJ databases">
        <authorList>
            <consortium name="Pathogen Informatics"/>
        </authorList>
    </citation>
    <scope>NUCLEOTIDE SEQUENCE [LARGE SCALE GENOMIC DNA]</scope>
</reference>
<organism evidence="3 4">
    <name type="scientific">Heligmosomoides polygyrus</name>
    <name type="common">Parasitic roundworm</name>
    <dbReference type="NCBI Taxonomy" id="6339"/>
    <lineage>
        <taxon>Eukaryota</taxon>
        <taxon>Metazoa</taxon>
        <taxon>Ecdysozoa</taxon>
        <taxon>Nematoda</taxon>
        <taxon>Chromadorea</taxon>
        <taxon>Rhabditida</taxon>
        <taxon>Rhabditina</taxon>
        <taxon>Rhabditomorpha</taxon>
        <taxon>Strongyloidea</taxon>
        <taxon>Heligmosomidae</taxon>
        <taxon>Heligmosomoides</taxon>
    </lineage>
</organism>
<dbReference type="AlphaFoldDB" id="A0A183FH21"/>
<accession>A0A183FH21</accession>
<protein>
    <submittedName>
        <fullName evidence="4">Secreted protein</fullName>
    </submittedName>
</protein>
<dbReference type="Proteomes" id="UP000050761">
    <property type="component" value="Unassembled WGS sequence"/>
</dbReference>
<dbReference type="WBParaSite" id="HPBE_0000602001-mRNA-1">
    <property type="protein sequence ID" value="HPBE_0000602001-mRNA-1"/>
    <property type="gene ID" value="HPBE_0000602001"/>
</dbReference>
<feature type="chain" id="PRO_5044551404" evidence="1">
    <location>
        <begin position="25"/>
        <end position="106"/>
    </location>
</feature>
<sequence>MRWRLAVAVMVLACLLFTIVRVDPATFTCGDRAVLSPFPARSSRTGGGAGAAAVWSSGANIVRTRSSEGQVARNTPVHNLSPIIHAFYNELLIFGSIFTVAFACDS</sequence>